<feature type="region of interest" description="Disordered" evidence="1">
    <location>
        <begin position="86"/>
        <end position="110"/>
    </location>
</feature>
<proteinExistence type="predicted"/>
<comment type="caution">
    <text evidence="2">The sequence shown here is derived from an EMBL/GenBank/DDBJ whole genome shotgun (WGS) entry which is preliminary data.</text>
</comment>
<accession>A0A5B0KP67</accession>
<dbReference type="Proteomes" id="UP000325333">
    <property type="component" value="Unassembled WGS sequence"/>
</dbReference>
<protein>
    <recommendedName>
        <fullName evidence="4">DUF2188 domain-containing protein</fullName>
    </recommendedName>
</protein>
<evidence type="ECO:0000313" key="2">
    <source>
        <dbReference type="EMBL" id="KAA1053735.1"/>
    </source>
</evidence>
<dbReference type="EMBL" id="VEWN01000013">
    <property type="protein sequence ID" value="KAA1053735.1"/>
    <property type="molecule type" value="Genomic_DNA"/>
</dbReference>
<evidence type="ECO:0000256" key="1">
    <source>
        <dbReference type="SAM" id="MobiDB-lite"/>
    </source>
</evidence>
<dbReference type="RefSeq" id="WP_149650873.1">
    <property type="nucleotide sequence ID" value="NZ_VEWN01000013.1"/>
</dbReference>
<evidence type="ECO:0000313" key="3">
    <source>
        <dbReference type="Proteomes" id="UP000325333"/>
    </source>
</evidence>
<gene>
    <name evidence="2" type="ORF">FH063_002317</name>
</gene>
<dbReference type="AlphaFoldDB" id="A0A5B0KP67"/>
<reference evidence="2 3" key="1">
    <citation type="submission" date="2019-07" db="EMBL/GenBank/DDBJ databases">
        <title>Genome sequencing of the stress-tolerant strain Azospirillum brasilense Az19.</title>
        <authorList>
            <person name="Maroniche G.A."/>
            <person name="Garcia J.E."/>
            <person name="Pagnussat L."/>
            <person name="Amenta M."/>
            <person name="Creus C.M."/>
        </authorList>
    </citation>
    <scope>NUCLEOTIDE SEQUENCE [LARGE SCALE GENOMIC DNA]</scope>
    <source>
        <strain evidence="2 3">Az19</strain>
    </source>
</reference>
<sequence>MAHAHYLVVQHGTGWFIFLEKFRYGPFPSGRNGALTAAVQAAHQAGKDGHDARVSLRAVDGTARTVWSFGADGYPPRWVEPLRIMAPKQRPKRPRPAVLAPRRPEPGGTP</sequence>
<organism evidence="2 3">
    <name type="scientific">Azospirillum argentinense</name>
    <dbReference type="NCBI Taxonomy" id="2970906"/>
    <lineage>
        <taxon>Bacteria</taxon>
        <taxon>Pseudomonadati</taxon>
        <taxon>Pseudomonadota</taxon>
        <taxon>Alphaproteobacteria</taxon>
        <taxon>Rhodospirillales</taxon>
        <taxon>Azospirillaceae</taxon>
        <taxon>Azospirillum</taxon>
    </lineage>
</organism>
<evidence type="ECO:0008006" key="4">
    <source>
        <dbReference type="Google" id="ProtNLM"/>
    </source>
</evidence>
<name>A0A5B0KP67_9PROT</name>